<keyword evidence="3" id="KW-0482">Metalloprotease</keyword>
<dbReference type="Proteomes" id="UP000266426">
    <property type="component" value="Unassembled WGS sequence"/>
</dbReference>
<feature type="transmembrane region" description="Helical" evidence="1">
    <location>
        <begin position="89"/>
        <end position="107"/>
    </location>
</feature>
<gene>
    <name evidence="3" type="ORF">C4541_02285</name>
</gene>
<comment type="caution">
    <text evidence="3">The sequence shown here is derived from an EMBL/GenBank/DDBJ whole genome shotgun (WGS) entry which is preliminary data.</text>
</comment>
<dbReference type="EMBL" id="QZJZ01000015">
    <property type="protein sequence ID" value="RJP61183.1"/>
    <property type="molecule type" value="Genomic_DNA"/>
</dbReference>
<dbReference type="GO" id="GO:0004175">
    <property type="term" value="F:endopeptidase activity"/>
    <property type="evidence" value="ECO:0007669"/>
    <property type="project" value="UniProtKB-ARBA"/>
</dbReference>
<dbReference type="GO" id="GO:0080120">
    <property type="term" value="P:CAAX-box protein maturation"/>
    <property type="evidence" value="ECO:0007669"/>
    <property type="project" value="UniProtKB-ARBA"/>
</dbReference>
<protein>
    <submittedName>
        <fullName evidence="3">CPBP family intramembrane metalloprotease</fullName>
    </submittedName>
</protein>
<dbReference type="GO" id="GO:0008237">
    <property type="term" value="F:metallopeptidase activity"/>
    <property type="evidence" value="ECO:0007669"/>
    <property type="project" value="UniProtKB-KW"/>
</dbReference>
<evidence type="ECO:0000313" key="3">
    <source>
        <dbReference type="EMBL" id="RJP61183.1"/>
    </source>
</evidence>
<proteinExistence type="predicted"/>
<evidence type="ECO:0000259" key="2">
    <source>
        <dbReference type="Pfam" id="PF02517"/>
    </source>
</evidence>
<name>A0A3A4R7Z3_9BACT</name>
<feature type="transmembrane region" description="Helical" evidence="1">
    <location>
        <begin position="54"/>
        <end position="77"/>
    </location>
</feature>
<feature type="domain" description="CAAX prenyl protease 2/Lysostaphin resistance protein A-like" evidence="2">
    <location>
        <begin position="129"/>
        <end position="228"/>
    </location>
</feature>
<reference evidence="3 4" key="1">
    <citation type="journal article" date="2017" name="ISME J.">
        <title>Energy and carbon metabolisms in a deep terrestrial subsurface fluid microbial community.</title>
        <authorList>
            <person name="Momper L."/>
            <person name="Jungbluth S.P."/>
            <person name="Lee M.D."/>
            <person name="Amend J.P."/>
        </authorList>
    </citation>
    <scope>NUCLEOTIDE SEQUENCE [LARGE SCALE GENOMIC DNA]</scope>
    <source>
        <strain evidence="3">SURF_26</strain>
    </source>
</reference>
<feature type="transmembrane region" description="Helical" evidence="1">
    <location>
        <begin position="165"/>
        <end position="186"/>
    </location>
</feature>
<dbReference type="AlphaFoldDB" id="A0A3A4R7Z3"/>
<keyword evidence="1" id="KW-0812">Transmembrane</keyword>
<evidence type="ECO:0000313" key="4">
    <source>
        <dbReference type="Proteomes" id="UP000266426"/>
    </source>
</evidence>
<keyword evidence="3" id="KW-0378">Hydrolase</keyword>
<sequence>MAVKRYLRYTHHPYYGFLLSIPLIIIYEAGIIYLHKYSSLIVRNLFDVVTKKMIVWVGGLGFFMISVALLLGVIFLLRPKKDMLLFHGWYFIALIMEATAYAMFYLGAMTHLGPYAMSSATDYTSGFSGVILSFGAGIYEELMFRVVVFGLLMLIMHRIFGLRRFISFLFAASVSSVFFSLVHYWGNAADTFTAYTFWFRFAGGMFFSIIYFFRGFAASVYTHALYDVLIALAVSV</sequence>
<dbReference type="Pfam" id="PF02517">
    <property type="entry name" value="Rce1-like"/>
    <property type="match status" value="1"/>
</dbReference>
<feature type="transmembrane region" description="Helical" evidence="1">
    <location>
        <begin position="127"/>
        <end position="153"/>
    </location>
</feature>
<keyword evidence="3" id="KW-0645">Protease</keyword>
<feature type="transmembrane region" description="Helical" evidence="1">
    <location>
        <begin position="192"/>
        <end position="213"/>
    </location>
</feature>
<dbReference type="InterPro" id="IPR003675">
    <property type="entry name" value="Rce1/LyrA-like_dom"/>
</dbReference>
<accession>A0A3A4R7Z3</accession>
<keyword evidence="1" id="KW-0472">Membrane</keyword>
<evidence type="ECO:0000256" key="1">
    <source>
        <dbReference type="SAM" id="Phobius"/>
    </source>
</evidence>
<keyword evidence="1" id="KW-1133">Transmembrane helix</keyword>
<organism evidence="3 4">
    <name type="scientific">Candidatus Auribacter fodinae</name>
    <dbReference type="NCBI Taxonomy" id="2093366"/>
    <lineage>
        <taxon>Bacteria</taxon>
        <taxon>Pseudomonadati</taxon>
        <taxon>Candidatus Auribacterota</taxon>
        <taxon>Candidatus Auribacteria</taxon>
        <taxon>Candidatus Auribacterales</taxon>
        <taxon>Candidatus Auribacteraceae</taxon>
        <taxon>Candidatus Auribacter</taxon>
    </lineage>
</organism>
<dbReference type="GO" id="GO:0006508">
    <property type="term" value="P:proteolysis"/>
    <property type="evidence" value="ECO:0007669"/>
    <property type="project" value="UniProtKB-KW"/>
</dbReference>
<feature type="transmembrane region" description="Helical" evidence="1">
    <location>
        <begin position="12"/>
        <end position="34"/>
    </location>
</feature>